<dbReference type="EMBL" id="KB096742">
    <property type="protein sequence ID" value="ESO02193.1"/>
    <property type="molecule type" value="Genomic_DNA"/>
</dbReference>
<reference evidence="2 4" key="2">
    <citation type="journal article" date="2013" name="Nature">
        <title>Insights into bilaterian evolution from three spiralian genomes.</title>
        <authorList>
            <person name="Simakov O."/>
            <person name="Marletaz F."/>
            <person name="Cho S.J."/>
            <person name="Edsinger-Gonzales E."/>
            <person name="Havlak P."/>
            <person name="Hellsten U."/>
            <person name="Kuo D.H."/>
            <person name="Larsson T."/>
            <person name="Lv J."/>
            <person name="Arendt D."/>
            <person name="Savage R."/>
            <person name="Osoegawa K."/>
            <person name="de Jong P."/>
            <person name="Grimwood J."/>
            <person name="Chapman J.A."/>
            <person name="Shapiro H."/>
            <person name="Aerts A."/>
            <person name="Otillar R.P."/>
            <person name="Terry A.Y."/>
            <person name="Boore J.L."/>
            <person name="Grigoriev I.V."/>
            <person name="Lindberg D.R."/>
            <person name="Seaver E.C."/>
            <person name="Weisblat D.A."/>
            <person name="Putnam N.H."/>
            <person name="Rokhsar D.S."/>
        </authorList>
    </citation>
    <scope>NUCLEOTIDE SEQUENCE</scope>
</reference>
<organism evidence="3 4">
    <name type="scientific">Helobdella robusta</name>
    <name type="common">Californian leech</name>
    <dbReference type="NCBI Taxonomy" id="6412"/>
    <lineage>
        <taxon>Eukaryota</taxon>
        <taxon>Metazoa</taxon>
        <taxon>Spiralia</taxon>
        <taxon>Lophotrochozoa</taxon>
        <taxon>Annelida</taxon>
        <taxon>Clitellata</taxon>
        <taxon>Hirudinea</taxon>
        <taxon>Rhynchobdellida</taxon>
        <taxon>Glossiphoniidae</taxon>
        <taxon>Helobdella</taxon>
    </lineage>
</organism>
<keyword evidence="1" id="KW-1133">Transmembrane helix</keyword>
<reference evidence="4" key="1">
    <citation type="submission" date="2012-12" db="EMBL/GenBank/DDBJ databases">
        <authorList>
            <person name="Hellsten U."/>
            <person name="Grimwood J."/>
            <person name="Chapman J.A."/>
            <person name="Shapiro H."/>
            <person name="Aerts A."/>
            <person name="Otillar R.P."/>
            <person name="Terry A.Y."/>
            <person name="Boore J.L."/>
            <person name="Simakov O."/>
            <person name="Marletaz F."/>
            <person name="Cho S.-J."/>
            <person name="Edsinger-Gonzales E."/>
            <person name="Havlak P."/>
            <person name="Kuo D.-H."/>
            <person name="Larsson T."/>
            <person name="Lv J."/>
            <person name="Arendt D."/>
            <person name="Savage R."/>
            <person name="Osoegawa K."/>
            <person name="de Jong P."/>
            <person name="Lindberg D.R."/>
            <person name="Seaver E.C."/>
            <person name="Weisblat D.A."/>
            <person name="Putnam N.H."/>
            <person name="Grigoriev I.V."/>
            <person name="Rokhsar D.S."/>
        </authorList>
    </citation>
    <scope>NUCLEOTIDE SEQUENCE</scope>
</reference>
<dbReference type="AlphaFoldDB" id="T1ERG9"/>
<keyword evidence="1" id="KW-0472">Membrane</keyword>
<dbReference type="CTD" id="20199169"/>
<dbReference type="EMBL" id="AMQM01000820">
    <property type="status" value="NOT_ANNOTATED_CDS"/>
    <property type="molecule type" value="Genomic_DNA"/>
</dbReference>
<evidence type="ECO:0000313" key="4">
    <source>
        <dbReference type="Proteomes" id="UP000015101"/>
    </source>
</evidence>
<protein>
    <submittedName>
        <fullName evidence="2 3">Uncharacterized protein</fullName>
    </submittedName>
</protein>
<dbReference type="GeneID" id="20199169"/>
<sequence>MHSDLTMFRKGLSAVFVSRSINDKVLDNNYDRTIDTGNTNHFDRGNCSPPTSTIKMLIPQCTRLFIVTITTLMLCTVINLVINLPNVQTARLSRVFTSMNIHKRDAANLPKTE</sequence>
<dbReference type="KEGG" id="hro:HELRODRAFT_161434"/>
<keyword evidence="4" id="KW-1185">Reference proteome</keyword>
<reference evidence="3" key="3">
    <citation type="submission" date="2015-06" db="UniProtKB">
        <authorList>
            <consortium name="EnsemblMetazoa"/>
        </authorList>
    </citation>
    <scope>IDENTIFICATION</scope>
</reference>
<evidence type="ECO:0000313" key="3">
    <source>
        <dbReference type="EnsemblMetazoa" id="HelroP161434"/>
    </source>
</evidence>
<keyword evidence="1" id="KW-0812">Transmembrane</keyword>
<dbReference type="EnsemblMetazoa" id="HelroT161434">
    <property type="protein sequence ID" value="HelroP161434"/>
    <property type="gene ID" value="HelroG161434"/>
</dbReference>
<accession>T1ERG9</accession>
<dbReference type="InParanoid" id="T1ERG9"/>
<dbReference type="Proteomes" id="UP000015101">
    <property type="component" value="Unassembled WGS sequence"/>
</dbReference>
<proteinExistence type="predicted"/>
<feature type="transmembrane region" description="Helical" evidence="1">
    <location>
        <begin position="64"/>
        <end position="82"/>
    </location>
</feature>
<evidence type="ECO:0000256" key="1">
    <source>
        <dbReference type="SAM" id="Phobius"/>
    </source>
</evidence>
<dbReference type="HOGENOM" id="CLU_2136158_0_0_1"/>
<evidence type="ECO:0000313" key="2">
    <source>
        <dbReference type="EMBL" id="ESO02193.1"/>
    </source>
</evidence>
<dbReference type="RefSeq" id="XP_009019601.1">
    <property type="nucleotide sequence ID" value="XM_009021353.1"/>
</dbReference>
<gene>
    <name evidence="3" type="primary">20199169</name>
    <name evidence="2" type="ORF">HELRODRAFT_161434</name>
</gene>
<name>T1ERG9_HELRO</name>